<feature type="non-terminal residue" evidence="2">
    <location>
        <position position="82"/>
    </location>
</feature>
<feature type="non-terminal residue" evidence="2">
    <location>
        <position position="1"/>
    </location>
</feature>
<evidence type="ECO:0000313" key="2">
    <source>
        <dbReference type="EMBL" id="EGH18290.1"/>
    </source>
</evidence>
<evidence type="ECO:0000313" key="3">
    <source>
        <dbReference type="Proteomes" id="UP000005466"/>
    </source>
</evidence>
<organism evidence="2 3">
    <name type="scientific">Pseudomonas savastanoi pv. glycinea str. race 4</name>
    <dbReference type="NCBI Taxonomy" id="875330"/>
    <lineage>
        <taxon>Bacteria</taxon>
        <taxon>Pseudomonadati</taxon>
        <taxon>Pseudomonadota</taxon>
        <taxon>Gammaproteobacteria</taxon>
        <taxon>Pseudomonadales</taxon>
        <taxon>Pseudomonadaceae</taxon>
        <taxon>Pseudomonas</taxon>
    </lineage>
</organism>
<dbReference type="EMBL" id="ADWY01002555">
    <property type="protein sequence ID" value="EGH18290.1"/>
    <property type="molecule type" value="Genomic_DNA"/>
</dbReference>
<proteinExistence type="predicted"/>
<feature type="region of interest" description="Disordered" evidence="1">
    <location>
        <begin position="62"/>
        <end position="82"/>
    </location>
</feature>
<reference evidence="2 3" key="1">
    <citation type="journal article" date="2011" name="PLoS Pathog.">
        <title>Dynamic evolution of pathogenicity revealed by sequencing and comparative genomics of 19 Pseudomonas syringae isolates.</title>
        <authorList>
            <person name="Baltrus D.A."/>
            <person name="Nishimura M.T."/>
            <person name="Romanchuk A."/>
            <person name="Chang J.H."/>
            <person name="Mukhtar M.S."/>
            <person name="Cherkis K."/>
            <person name="Roach J."/>
            <person name="Grant S.R."/>
            <person name="Jones C.D."/>
            <person name="Dangl J.L."/>
        </authorList>
    </citation>
    <scope>NUCLEOTIDE SEQUENCE [LARGE SCALE GENOMIC DNA]</scope>
    <source>
        <strain evidence="3">race 4</strain>
    </source>
</reference>
<dbReference type="Proteomes" id="UP000005466">
    <property type="component" value="Unassembled WGS sequence"/>
</dbReference>
<sequence length="82" mass="8663">PRGSSDQNTSQRFLLNFDGLVGGWDYNVGASYNQNKVLSSLTNGYVSDAAMLNGLANGTLNPFGPQTTAGMPDWSNNPPSVP</sequence>
<dbReference type="HOGENOM" id="CLU_2563898_0_0_6"/>
<name>F3CG98_PSESG</name>
<dbReference type="AlphaFoldDB" id="F3CG98"/>
<evidence type="ECO:0000256" key="1">
    <source>
        <dbReference type="SAM" id="MobiDB-lite"/>
    </source>
</evidence>
<accession>F3CG98</accession>
<gene>
    <name evidence="2" type="ORF">Pgy4_35593</name>
</gene>
<comment type="caution">
    <text evidence="2">The sequence shown here is derived from an EMBL/GenBank/DDBJ whole genome shotgun (WGS) entry which is preliminary data.</text>
</comment>
<protein>
    <submittedName>
        <fullName evidence="2">TonB system transport protein</fullName>
    </submittedName>
</protein>